<dbReference type="AlphaFoldDB" id="A0A9W6VBM9"/>
<evidence type="ECO:0000313" key="2">
    <source>
        <dbReference type="EMBL" id="GLW93321.1"/>
    </source>
</evidence>
<feature type="compositionally biased region" description="Polar residues" evidence="1">
    <location>
        <begin position="30"/>
        <end position="52"/>
    </location>
</feature>
<organism evidence="2 3">
    <name type="scientific">Actinokineospora globicatena</name>
    <dbReference type="NCBI Taxonomy" id="103729"/>
    <lineage>
        <taxon>Bacteria</taxon>
        <taxon>Bacillati</taxon>
        <taxon>Actinomycetota</taxon>
        <taxon>Actinomycetes</taxon>
        <taxon>Pseudonocardiales</taxon>
        <taxon>Pseudonocardiaceae</taxon>
        <taxon>Actinokineospora</taxon>
    </lineage>
</organism>
<gene>
    <name evidence="2" type="ORF">Aglo03_41370</name>
</gene>
<accession>A0A9W6VBM9</accession>
<evidence type="ECO:0000313" key="3">
    <source>
        <dbReference type="Proteomes" id="UP001165042"/>
    </source>
</evidence>
<reference evidence="2" key="1">
    <citation type="submission" date="2023-02" db="EMBL/GenBank/DDBJ databases">
        <title>Actinokineospora globicatena NBRC 15670.</title>
        <authorList>
            <person name="Ichikawa N."/>
            <person name="Sato H."/>
            <person name="Tonouchi N."/>
        </authorList>
    </citation>
    <scope>NUCLEOTIDE SEQUENCE</scope>
    <source>
        <strain evidence="2">NBRC 15670</strain>
    </source>
</reference>
<keyword evidence="3" id="KW-1185">Reference proteome</keyword>
<comment type="caution">
    <text evidence="2">The sequence shown here is derived from an EMBL/GenBank/DDBJ whole genome shotgun (WGS) entry which is preliminary data.</text>
</comment>
<sequence>MLSGGPDAHWRTCWIPSTTPSTSSPDCDATGTTINVTVPAATSRNSTVTTDAATAPDHPRDRRNRTTGQVNVVINNAITTGQITDHIHPNSHNTAAANPNTNNPSSPTRAADRNAPRARPESTVSPTDPPKHPNRTNPVNPTAAIPLTVGERTTDGARCPRGGGLATGVGWLRARVVRCPLEVLGVVHMGPGCPQGRTSASPALRSPG</sequence>
<feature type="compositionally biased region" description="Low complexity" evidence="1">
    <location>
        <begin position="90"/>
        <end position="109"/>
    </location>
</feature>
<evidence type="ECO:0000256" key="1">
    <source>
        <dbReference type="SAM" id="MobiDB-lite"/>
    </source>
</evidence>
<protein>
    <submittedName>
        <fullName evidence="2">Uncharacterized protein</fullName>
    </submittedName>
</protein>
<feature type="region of interest" description="Disordered" evidence="1">
    <location>
        <begin position="83"/>
        <end position="143"/>
    </location>
</feature>
<feature type="compositionally biased region" description="Low complexity" evidence="1">
    <location>
        <begin position="16"/>
        <end position="25"/>
    </location>
</feature>
<dbReference type="Proteomes" id="UP001165042">
    <property type="component" value="Unassembled WGS sequence"/>
</dbReference>
<proteinExistence type="predicted"/>
<name>A0A9W6VBM9_9PSEU</name>
<dbReference type="EMBL" id="BSSD01000006">
    <property type="protein sequence ID" value="GLW93321.1"/>
    <property type="molecule type" value="Genomic_DNA"/>
</dbReference>
<feature type="region of interest" description="Disordered" evidence="1">
    <location>
        <begin position="1"/>
        <end position="70"/>
    </location>
</feature>
<feature type="compositionally biased region" description="Basic and acidic residues" evidence="1">
    <location>
        <begin position="110"/>
        <end position="120"/>
    </location>
</feature>